<feature type="compositionally biased region" description="Basic and acidic residues" evidence="1">
    <location>
        <begin position="69"/>
        <end position="81"/>
    </location>
</feature>
<evidence type="ECO:0000313" key="3">
    <source>
        <dbReference type="Proteomes" id="UP000712600"/>
    </source>
</evidence>
<accession>A0A8S9SLA7</accession>
<proteinExistence type="predicted"/>
<comment type="caution">
    <text evidence="2">The sequence shown here is derived from an EMBL/GenBank/DDBJ whole genome shotgun (WGS) entry which is preliminary data.</text>
</comment>
<feature type="compositionally biased region" description="Basic and acidic residues" evidence="1">
    <location>
        <begin position="107"/>
        <end position="119"/>
    </location>
</feature>
<protein>
    <submittedName>
        <fullName evidence="2">Uncharacterized protein</fullName>
    </submittedName>
</protein>
<reference evidence="2" key="1">
    <citation type="submission" date="2019-12" db="EMBL/GenBank/DDBJ databases">
        <title>Genome sequencing and annotation of Brassica cretica.</title>
        <authorList>
            <person name="Studholme D.J."/>
            <person name="Sarris P."/>
        </authorList>
    </citation>
    <scope>NUCLEOTIDE SEQUENCE</scope>
    <source>
        <strain evidence="2">PFS-109/04</strain>
        <tissue evidence="2">Leaf</tissue>
    </source>
</reference>
<dbReference type="AlphaFoldDB" id="A0A8S9SLA7"/>
<name>A0A8S9SLA7_BRACR</name>
<dbReference type="EMBL" id="QGKX02000004">
    <property type="protein sequence ID" value="KAF3600760.1"/>
    <property type="molecule type" value="Genomic_DNA"/>
</dbReference>
<sequence>MIILKSTAKIIILANSSQKTSRKKDRKDTNTYGLGSTERSVRKERGQDPRTEPFSFVCLSTTVTSPMGEDDHHQGHLDHGRGRPAPRSPRPWERTTSTTATSPMGEDDQHHGHLAHGEWARTTSTTVTSPMDEDDRHRSVRLVSTLVSSV</sequence>
<evidence type="ECO:0000256" key="1">
    <source>
        <dbReference type="SAM" id="MobiDB-lite"/>
    </source>
</evidence>
<dbReference type="Proteomes" id="UP000712600">
    <property type="component" value="Unassembled WGS sequence"/>
</dbReference>
<evidence type="ECO:0000313" key="2">
    <source>
        <dbReference type="EMBL" id="KAF3600760.1"/>
    </source>
</evidence>
<feature type="compositionally biased region" description="Basic and acidic residues" evidence="1">
    <location>
        <begin position="39"/>
        <end position="51"/>
    </location>
</feature>
<organism evidence="2 3">
    <name type="scientific">Brassica cretica</name>
    <name type="common">Mustard</name>
    <dbReference type="NCBI Taxonomy" id="69181"/>
    <lineage>
        <taxon>Eukaryota</taxon>
        <taxon>Viridiplantae</taxon>
        <taxon>Streptophyta</taxon>
        <taxon>Embryophyta</taxon>
        <taxon>Tracheophyta</taxon>
        <taxon>Spermatophyta</taxon>
        <taxon>Magnoliopsida</taxon>
        <taxon>eudicotyledons</taxon>
        <taxon>Gunneridae</taxon>
        <taxon>Pentapetalae</taxon>
        <taxon>rosids</taxon>
        <taxon>malvids</taxon>
        <taxon>Brassicales</taxon>
        <taxon>Brassicaceae</taxon>
        <taxon>Brassiceae</taxon>
        <taxon>Brassica</taxon>
    </lineage>
</organism>
<feature type="region of interest" description="Disordered" evidence="1">
    <location>
        <begin position="17"/>
        <end position="136"/>
    </location>
</feature>
<gene>
    <name evidence="2" type="ORF">F2Q69_00035847</name>
</gene>